<dbReference type="OrthoDB" id="434253at2759"/>
<dbReference type="AlphaFoldDB" id="A0A238FBM0"/>
<dbReference type="InterPro" id="IPR012349">
    <property type="entry name" value="Split_barrel_FMN-bd"/>
</dbReference>
<reference evidence="4" key="1">
    <citation type="submission" date="2016-09" db="EMBL/GenBank/DDBJ databases">
        <authorList>
            <person name="Jeantristanb JTB J.-T."/>
            <person name="Ricardo R."/>
        </authorList>
    </citation>
    <scope>NUCLEOTIDE SEQUENCE [LARGE SCALE GENOMIC DNA]</scope>
</reference>
<evidence type="ECO:0000313" key="3">
    <source>
        <dbReference type="EMBL" id="SCV71240.1"/>
    </source>
</evidence>
<organism evidence="3 4">
    <name type="scientific">Microbotryum intermedium</name>
    <dbReference type="NCBI Taxonomy" id="269621"/>
    <lineage>
        <taxon>Eukaryota</taxon>
        <taxon>Fungi</taxon>
        <taxon>Dikarya</taxon>
        <taxon>Basidiomycota</taxon>
        <taxon>Pucciniomycotina</taxon>
        <taxon>Microbotryomycetes</taxon>
        <taxon>Microbotryales</taxon>
        <taxon>Microbotryaceae</taxon>
        <taxon>Microbotryum</taxon>
    </lineage>
</organism>
<feature type="compositionally biased region" description="Basic and acidic residues" evidence="1">
    <location>
        <begin position="199"/>
        <end position="208"/>
    </location>
</feature>
<evidence type="ECO:0000256" key="1">
    <source>
        <dbReference type="SAM" id="MobiDB-lite"/>
    </source>
</evidence>
<proteinExistence type="predicted"/>
<feature type="region of interest" description="Disordered" evidence="1">
    <location>
        <begin position="181"/>
        <end position="208"/>
    </location>
</feature>
<dbReference type="PANTHER" id="PTHR28243">
    <property type="entry name" value="AGL049CP"/>
    <property type="match status" value="1"/>
</dbReference>
<gene>
    <name evidence="3" type="ORF">BQ2448_2828</name>
</gene>
<dbReference type="InterPro" id="IPR024624">
    <property type="entry name" value="Pyridox_Oxase_Alr4036_FMN-bd"/>
</dbReference>
<dbReference type="STRING" id="269621.A0A238FBM0"/>
<dbReference type="EMBL" id="FMSP01000007">
    <property type="protein sequence ID" value="SCV71240.1"/>
    <property type="molecule type" value="Genomic_DNA"/>
</dbReference>
<name>A0A238FBM0_9BASI</name>
<keyword evidence="4" id="KW-1185">Reference proteome</keyword>
<dbReference type="Gene3D" id="2.30.110.10">
    <property type="entry name" value="Electron Transport, Fmn-binding Protein, Chain A"/>
    <property type="match status" value="1"/>
</dbReference>
<sequence length="293" mass="33065">MSSSNRAPRWSTLLRDSLDRSMKGNKDSISFAFTTLDAVSGESSTRFVVHRGFVNERRSNEDSSWSKNPSEDAQGVKLVNDNLIVTTDVRAPKALALEANPTTSLAWWHLPTMTQFRIRSQAYPVKPPSRGNPTSAQILDRLSPVENFDWEAERIRIFHKMSPELRASFVRPVPGSRLVDKEEAKEWPKELPASEEEAEREKEKGQVKEGELSWRKLGGESEEKTDARVCEFVCTALEHFALIILEPFDVDVSSVVVPNSCDLGAQPNTRVHFSREKGQGWQGAEWKEEDVVP</sequence>
<evidence type="ECO:0000259" key="2">
    <source>
        <dbReference type="Pfam" id="PF12766"/>
    </source>
</evidence>
<accession>A0A238FBM0</accession>
<dbReference type="PANTHER" id="PTHR28243:SF1">
    <property type="entry name" value="PYRIDOXAMINE 5'-PHOSPHATE OXIDASE ALR4036 FAMILY FMN-BINDING DOMAIN-CONTAINING PROTEIN"/>
    <property type="match status" value="1"/>
</dbReference>
<dbReference type="GO" id="GO:0010181">
    <property type="term" value="F:FMN binding"/>
    <property type="evidence" value="ECO:0007669"/>
    <property type="project" value="InterPro"/>
</dbReference>
<dbReference type="Proteomes" id="UP000198372">
    <property type="component" value="Unassembled WGS sequence"/>
</dbReference>
<feature type="domain" description="Pyridoxamine 5'-phosphate oxidase Alr4036 family FMN-binding" evidence="2">
    <location>
        <begin position="8"/>
        <end position="122"/>
    </location>
</feature>
<dbReference type="Pfam" id="PF12766">
    <property type="entry name" value="Pyridox_oxase_2"/>
    <property type="match status" value="1"/>
</dbReference>
<feature type="region of interest" description="Disordered" evidence="1">
    <location>
        <begin position="274"/>
        <end position="293"/>
    </location>
</feature>
<evidence type="ECO:0000313" key="4">
    <source>
        <dbReference type="Proteomes" id="UP000198372"/>
    </source>
</evidence>
<protein>
    <submittedName>
        <fullName evidence="3">BQ2448_2828 protein</fullName>
    </submittedName>
</protein>
<dbReference type="SUPFAM" id="SSF50475">
    <property type="entry name" value="FMN-binding split barrel"/>
    <property type="match status" value="1"/>
</dbReference>